<dbReference type="InterPro" id="IPR002933">
    <property type="entry name" value="Peptidase_M20"/>
</dbReference>
<evidence type="ECO:0000256" key="2">
    <source>
        <dbReference type="ARBA" id="ARBA00006153"/>
    </source>
</evidence>
<dbReference type="Gene3D" id="3.40.630.10">
    <property type="entry name" value="Zn peptidases"/>
    <property type="match status" value="1"/>
</dbReference>
<keyword evidence="6" id="KW-0464">Manganese</keyword>
<dbReference type="SUPFAM" id="SSF55031">
    <property type="entry name" value="Bacterial exopeptidase dimerisation domain"/>
    <property type="match status" value="1"/>
</dbReference>
<feature type="binding site" evidence="7">
    <location>
        <position position="95"/>
    </location>
    <ligand>
        <name>Zn(2+)</name>
        <dbReference type="ChEBI" id="CHEBI:29105"/>
        <label>1</label>
    </ligand>
</feature>
<dbReference type="EMBL" id="RHJS01000002">
    <property type="protein sequence ID" value="RRK34996.1"/>
    <property type="molecule type" value="Genomic_DNA"/>
</dbReference>
<accession>A0A3R8LJZ6</accession>
<evidence type="ECO:0000256" key="3">
    <source>
        <dbReference type="ARBA" id="ARBA00011738"/>
    </source>
</evidence>
<dbReference type="InterPro" id="IPR036264">
    <property type="entry name" value="Bact_exopeptidase_dim_dom"/>
</dbReference>
<dbReference type="AlphaFoldDB" id="A0A3R8LJZ6"/>
<evidence type="ECO:0000256" key="7">
    <source>
        <dbReference type="PIRSR" id="PIRSR001235-1"/>
    </source>
</evidence>
<feature type="binding site" evidence="7">
    <location>
        <position position="130"/>
    </location>
    <ligand>
        <name>Zn(2+)</name>
        <dbReference type="ChEBI" id="CHEBI:29105"/>
        <label>2</label>
    </ligand>
</feature>
<evidence type="ECO:0000313" key="9">
    <source>
        <dbReference type="Proteomes" id="UP000274920"/>
    </source>
</evidence>
<dbReference type="Proteomes" id="UP000274920">
    <property type="component" value="Unassembled WGS sequence"/>
</dbReference>
<dbReference type="RefSeq" id="WP_125130303.1">
    <property type="nucleotide sequence ID" value="NZ_RHJS01000002.1"/>
</dbReference>
<evidence type="ECO:0000256" key="6">
    <source>
        <dbReference type="ARBA" id="ARBA00023211"/>
    </source>
</evidence>
<keyword evidence="7" id="KW-0862">Zinc</keyword>
<dbReference type="CDD" id="cd03884">
    <property type="entry name" value="M20_bAS"/>
    <property type="match status" value="1"/>
</dbReference>
<comment type="cofactor">
    <cofactor evidence="7">
        <name>Zn(2+)</name>
        <dbReference type="ChEBI" id="CHEBI:29105"/>
    </cofactor>
    <text evidence="7">Binds 2 Zn(2+) ions per subunit.</text>
</comment>
<organism evidence="8 9">
    <name type="scientific">Schaedlerella arabinosiphila</name>
    <dbReference type="NCBI Taxonomy" id="2044587"/>
    <lineage>
        <taxon>Bacteria</taxon>
        <taxon>Bacillati</taxon>
        <taxon>Bacillota</taxon>
        <taxon>Clostridia</taxon>
        <taxon>Lachnospirales</taxon>
        <taxon>Lachnospiraceae</taxon>
        <taxon>Schaedlerella</taxon>
    </lineage>
</organism>
<sequence length="422" mass="46921">MGRLIDINGERLWSRLNQVGAVGTDARGGINRFAWEPSYKEAVKMMTGWIEKEGLSYRIDTVGNVYARLEGEEPGEQTVLSGSHFDTVPQGGYFDGLAGVMGALESLVAIKESGIPHKRPIEMVAFINEEASQFLGGTFGSKAMCGMLPHDYAYQLRHRRTNQLLSDAMKEYGFGLDPDNIEGSIINPKAYYAFIEMHIEQGRYLLDKDIPLSVVQAVAGIKQFYITINGEAAHAGGMAMKDRHDAMAAAAAITTEVERLAHTISADARGTVGYIETHPGEHNIIAEKCIMPVDFREADLEKWKKMYDDLMLFTDQECEKRGLTWSVHYTCNLEPAPCREELRQLMDNTADKLNIVHNSMISFPAHDAMNISRIMPMGMIFLRSSNGGVSHCPEEFTTKEDMVKGTRLLANTLLQMAAVDIL</sequence>
<dbReference type="Pfam" id="PF01546">
    <property type="entry name" value="Peptidase_M20"/>
    <property type="match status" value="1"/>
</dbReference>
<comment type="cofactor">
    <cofactor evidence="1">
        <name>Mn(2+)</name>
        <dbReference type="ChEBI" id="CHEBI:29035"/>
    </cofactor>
</comment>
<name>A0A3R8LJZ6_9FIRM</name>
<feature type="binding site" evidence="7">
    <location>
        <position position="198"/>
    </location>
    <ligand>
        <name>Zn(2+)</name>
        <dbReference type="ChEBI" id="CHEBI:29105"/>
        <label>1</label>
    </ligand>
</feature>
<keyword evidence="9" id="KW-1185">Reference proteome</keyword>
<comment type="subunit">
    <text evidence="3">Homodimer.</text>
</comment>
<keyword evidence="4 7" id="KW-0479">Metal-binding</keyword>
<feature type="binding site" evidence="7">
    <location>
        <position position="391"/>
    </location>
    <ligand>
        <name>Zn(2+)</name>
        <dbReference type="ChEBI" id="CHEBI:29105"/>
        <label>2</label>
    </ligand>
</feature>
<comment type="caution">
    <text evidence="8">The sequence shown here is derived from an EMBL/GenBank/DDBJ whole genome shotgun (WGS) entry which is preliminary data.</text>
</comment>
<dbReference type="NCBIfam" id="TIGR01879">
    <property type="entry name" value="hydantase"/>
    <property type="match status" value="1"/>
</dbReference>
<dbReference type="PIRSF" id="PIRSF001235">
    <property type="entry name" value="Amidase_carbamoylase"/>
    <property type="match status" value="1"/>
</dbReference>
<evidence type="ECO:0000256" key="4">
    <source>
        <dbReference type="ARBA" id="ARBA00022723"/>
    </source>
</evidence>
<evidence type="ECO:0000256" key="5">
    <source>
        <dbReference type="ARBA" id="ARBA00022801"/>
    </source>
</evidence>
<keyword evidence="5 8" id="KW-0378">Hydrolase</keyword>
<dbReference type="PANTHER" id="PTHR32494:SF19">
    <property type="entry name" value="ALLANTOATE DEIMINASE-RELATED"/>
    <property type="match status" value="1"/>
</dbReference>
<feature type="binding site" evidence="7">
    <location>
        <position position="84"/>
    </location>
    <ligand>
        <name>Zn(2+)</name>
        <dbReference type="ChEBI" id="CHEBI:29105"/>
        <label>1</label>
    </ligand>
</feature>
<dbReference type="GO" id="GO:0016813">
    <property type="term" value="F:hydrolase activity, acting on carbon-nitrogen (but not peptide) bonds, in linear amidines"/>
    <property type="evidence" value="ECO:0007669"/>
    <property type="project" value="InterPro"/>
</dbReference>
<reference evidence="8" key="1">
    <citation type="submission" date="2018-10" db="EMBL/GenBank/DDBJ databases">
        <title>Schaedlerella arabinophila gen. nov. sp. nov., isolated from the mouse intestinal tract and comparative analysis with the genome of the closely related altered Schaedler flora strain ASF502.</title>
        <authorList>
            <person name="Miyake S."/>
            <person name="Soh M."/>
            <person name="Seedorf H."/>
        </authorList>
    </citation>
    <scope>NUCLEOTIDE SEQUENCE [LARGE SCALE GENOMIC DNA]</scope>
    <source>
        <strain evidence="8">DSM 106076</strain>
    </source>
</reference>
<dbReference type="PANTHER" id="PTHR32494">
    <property type="entry name" value="ALLANTOATE DEIMINASE-RELATED"/>
    <property type="match status" value="1"/>
</dbReference>
<proteinExistence type="inferred from homology"/>
<protein>
    <submittedName>
        <fullName evidence="8">Zn-dependent hydrolase</fullName>
    </submittedName>
</protein>
<gene>
    <name evidence="8" type="ORF">EBB54_29430</name>
</gene>
<dbReference type="Gene3D" id="3.30.70.360">
    <property type="match status" value="1"/>
</dbReference>
<evidence type="ECO:0000256" key="1">
    <source>
        <dbReference type="ARBA" id="ARBA00001936"/>
    </source>
</evidence>
<evidence type="ECO:0000313" key="8">
    <source>
        <dbReference type="EMBL" id="RRK34996.1"/>
    </source>
</evidence>
<dbReference type="SUPFAM" id="SSF53187">
    <property type="entry name" value="Zn-dependent exopeptidases"/>
    <property type="match status" value="1"/>
</dbReference>
<feature type="binding site" evidence="7">
    <location>
        <position position="95"/>
    </location>
    <ligand>
        <name>Zn(2+)</name>
        <dbReference type="ChEBI" id="CHEBI:29105"/>
        <label>2</label>
    </ligand>
</feature>
<dbReference type="InterPro" id="IPR010158">
    <property type="entry name" value="Amidase_Cbmase"/>
</dbReference>
<dbReference type="GO" id="GO:0046872">
    <property type="term" value="F:metal ion binding"/>
    <property type="evidence" value="ECO:0007669"/>
    <property type="project" value="UniProtKB-KW"/>
</dbReference>
<comment type="similarity">
    <text evidence="2">Belongs to the peptidase M20 family.</text>
</comment>